<feature type="compositionally biased region" description="Polar residues" evidence="2">
    <location>
        <begin position="68"/>
        <end position="83"/>
    </location>
</feature>
<protein>
    <recommendedName>
        <fullName evidence="5">Protein hinderin</fullName>
    </recommendedName>
</protein>
<evidence type="ECO:0000256" key="2">
    <source>
        <dbReference type="SAM" id="MobiDB-lite"/>
    </source>
</evidence>
<feature type="region of interest" description="Disordered" evidence="2">
    <location>
        <begin position="357"/>
        <end position="377"/>
    </location>
</feature>
<dbReference type="AlphaFoldDB" id="A0A672HBM0"/>
<feature type="region of interest" description="Disordered" evidence="2">
    <location>
        <begin position="533"/>
        <end position="580"/>
    </location>
</feature>
<proteinExistence type="predicted"/>
<sequence>MAAAAKRSEKSGISWINSVSEEEQPLVFVPGVDRQASTCKPFNVGSCSTGIHGKKGTKTRIKRISDSKTPAIQKTRGNNQIHVQSDHSESSYREKMSAVSSESYDTFVPFSQAVSDNKAKSDICLKDLCPEDKRRIANLIEELARVTEEKEESVQRLKDEQGSSERKIQQLEEQNLTIARERESLQQQYKECQELLALYQQYLLLQQSKLNQSIPQPAPQSRVLSSEETHSRTSTSRANGSVFDGSYLGSAATMAQQSQPCRNSDRRRGAAHTFQSPAHLCCASDSGPNCGPFKQHMGPKRECREPHLCRRCENSQSSVHDTGYETQQQRSDSHQWNSDHYINSKEELERHHRGNIQSTEAKEAPSAESQPSHEDWEVKKHQILLQKLQLEMEREQIQARLAEQEERLKRQAQQQRQPRLDYSSFQQATRAELSMSNTRDGSSEPGGPSQEHLPPSVSEDVGTSPPGQSFHEKHSQTVSSLQNHNTSSKQARRDMATSPAQPPAGLTSASAAEQTPEARLDLSVAELLDIFSPVSTPEPCKPAAQRHKTSQRKPAVAPKSLNHALLTPGGPYPRSSQQDLEESQILEDIFFIF</sequence>
<feature type="region of interest" description="Disordered" evidence="2">
    <location>
        <begin position="214"/>
        <end position="242"/>
    </location>
</feature>
<dbReference type="Proteomes" id="UP000472267">
    <property type="component" value="Chromosome 5"/>
</dbReference>
<feature type="compositionally biased region" description="Basic and acidic residues" evidence="2">
    <location>
        <begin position="360"/>
        <end position="377"/>
    </location>
</feature>
<reference evidence="3" key="1">
    <citation type="submission" date="2019-06" db="EMBL/GenBank/DDBJ databases">
        <authorList>
            <consortium name="Wellcome Sanger Institute Data Sharing"/>
        </authorList>
    </citation>
    <scope>NUCLEOTIDE SEQUENCE [LARGE SCALE GENOMIC DNA]</scope>
</reference>
<dbReference type="GeneID" id="115388254"/>
<accession>A0A672HBM0</accession>
<keyword evidence="1" id="KW-0175">Coiled coil</keyword>
<gene>
    <name evidence="3" type="primary">kiaa1328</name>
</gene>
<dbReference type="OMA" id="TTCHYES"/>
<reference evidence="3" key="3">
    <citation type="submission" date="2025-09" db="UniProtKB">
        <authorList>
            <consortium name="Ensembl"/>
        </authorList>
    </citation>
    <scope>IDENTIFICATION</scope>
</reference>
<feature type="region of interest" description="Disordered" evidence="2">
    <location>
        <begin position="430"/>
        <end position="517"/>
    </location>
</feature>
<evidence type="ECO:0000256" key="1">
    <source>
        <dbReference type="SAM" id="Coils"/>
    </source>
</evidence>
<dbReference type="Ensembl" id="ENSSFAT00005027614.1">
    <property type="protein sequence ID" value="ENSSFAP00005026578.1"/>
    <property type="gene ID" value="ENSSFAG00005013625.1"/>
</dbReference>
<reference evidence="3" key="2">
    <citation type="submission" date="2025-08" db="UniProtKB">
        <authorList>
            <consortium name="Ensembl"/>
        </authorList>
    </citation>
    <scope>IDENTIFICATION</scope>
</reference>
<feature type="region of interest" description="Disordered" evidence="2">
    <location>
        <begin position="315"/>
        <end position="336"/>
    </location>
</feature>
<feature type="region of interest" description="Disordered" evidence="2">
    <location>
        <begin position="68"/>
        <end position="91"/>
    </location>
</feature>
<feature type="compositionally biased region" description="Polar residues" evidence="2">
    <location>
        <begin position="430"/>
        <end position="440"/>
    </location>
</feature>
<dbReference type="OrthoDB" id="5972940at2759"/>
<feature type="coiled-coil region" evidence="1">
    <location>
        <begin position="378"/>
        <end position="414"/>
    </location>
</feature>
<dbReference type="InParanoid" id="A0A672HBM0"/>
<dbReference type="RefSeq" id="XP_029947161.1">
    <property type="nucleotide sequence ID" value="XM_030091301.1"/>
</dbReference>
<evidence type="ECO:0000313" key="3">
    <source>
        <dbReference type="Ensembl" id="ENSSFAP00005026578.1"/>
    </source>
</evidence>
<organism evidence="3 4">
    <name type="scientific">Salarias fasciatus</name>
    <name type="common">Jewelled blenny</name>
    <name type="synonym">Blennius fasciatus</name>
    <dbReference type="NCBI Taxonomy" id="181472"/>
    <lineage>
        <taxon>Eukaryota</taxon>
        <taxon>Metazoa</taxon>
        <taxon>Chordata</taxon>
        <taxon>Craniata</taxon>
        <taxon>Vertebrata</taxon>
        <taxon>Euteleostomi</taxon>
        <taxon>Actinopterygii</taxon>
        <taxon>Neopterygii</taxon>
        <taxon>Teleostei</taxon>
        <taxon>Neoteleostei</taxon>
        <taxon>Acanthomorphata</taxon>
        <taxon>Ovalentaria</taxon>
        <taxon>Blenniimorphae</taxon>
        <taxon>Blenniiformes</taxon>
        <taxon>Blennioidei</taxon>
        <taxon>Blenniidae</taxon>
        <taxon>Salariinae</taxon>
        <taxon>Salarias</taxon>
    </lineage>
</organism>
<dbReference type="PANTHER" id="PTHR28375">
    <property type="entry name" value="PROTEIN HINDERIN"/>
    <property type="match status" value="1"/>
</dbReference>
<feature type="compositionally biased region" description="Polar residues" evidence="2">
    <location>
        <begin position="476"/>
        <end position="489"/>
    </location>
</feature>
<dbReference type="Pfam" id="PF15369">
    <property type="entry name" value="KIAA1328"/>
    <property type="match status" value="2"/>
</dbReference>
<keyword evidence="4" id="KW-1185">Reference proteome</keyword>
<feature type="coiled-coil region" evidence="1">
    <location>
        <begin position="129"/>
        <end position="202"/>
    </location>
</feature>
<evidence type="ECO:0008006" key="5">
    <source>
        <dbReference type="Google" id="ProtNLM"/>
    </source>
</evidence>
<dbReference type="CTD" id="57536"/>
<dbReference type="InterPro" id="IPR032736">
    <property type="entry name" value="Hinderin"/>
</dbReference>
<name>A0A672HBM0_SALFA</name>
<dbReference type="PANTHER" id="PTHR28375:SF1">
    <property type="entry name" value="PROTEIN HINDERIN"/>
    <property type="match status" value="1"/>
</dbReference>
<evidence type="ECO:0000313" key="4">
    <source>
        <dbReference type="Proteomes" id="UP000472267"/>
    </source>
</evidence>